<dbReference type="PANTHER" id="PTHR46211:SF14">
    <property type="entry name" value="GLYCEROPHOSPHODIESTER PHOSPHODIESTERASE"/>
    <property type="match status" value="1"/>
</dbReference>
<dbReference type="SUPFAM" id="SSF51695">
    <property type="entry name" value="PLC-like phosphodiesterases"/>
    <property type="match status" value="1"/>
</dbReference>
<sequence length="255" mass="28128">MSSVPTMLVPTFDRAVFAHRGLPTQAPENTMESFALAVDKGATWLETDVDILSDGTPVIIHDSTLDRTTDRSGSFYTLIAEDLTTIDAGSWYGEEFAGARLPLLSEFVDFLNERGVNANVEIKQNEQGAERTILLVDAVAKELSRLDPGVQVIVSSFGQPLLMKFHERHPEYAIGVLYETAALYDDWRSVLELCGATYIHPEDSGLTAAKVRDYRAAGYGVNVWTVDDVDRAHQLFNWGCTGVFTNRSAALQHLA</sequence>
<protein>
    <submittedName>
        <fullName evidence="2">Glycerophosphodiester phosphodiesterase family protein</fullName>
    </submittedName>
</protein>
<keyword evidence="3" id="KW-1185">Reference proteome</keyword>
<evidence type="ECO:0000313" key="2">
    <source>
        <dbReference type="EMBL" id="MFC7581399.1"/>
    </source>
</evidence>
<accession>A0ABW2SMP7</accession>
<gene>
    <name evidence="2" type="ORF">ACFQWG_09365</name>
</gene>
<dbReference type="InterPro" id="IPR030395">
    <property type="entry name" value="GP_PDE_dom"/>
</dbReference>
<name>A0ABW2SMP7_9ACTO</name>
<evidence type="ECO:0000313" key="3">
    <source>
        <dbReference type="Proteomes" id="UP001596527"/>
    </source>
</evidence>
<comment type="caution">
    <text evidence="2">The sequence shown here is derived from an EMBL/GenBank/DDBJ whole genome shotgun (WGS) entry which is preliminary data.</text>
</comment>
<proteinExistence type="predicted"/>
<dbReference type="Pfam" id="PF03009">
    <property type="entry name" value="GDPD"/>
    <property type="match status" value="1"/>
</dbReference>
<organism evidence="2 3">
    <name type="scientific">Schaalia naturae</name>
    <dbReference type="NCBI Taxonomy" id="635203"/>
    <lineage>
        <taxon>Bacteria</taxon>
        <taxon>Bacillati</taxon>
        <taxon>Actinomycetota</taxon>
        <taxon>Actinomycetes</taxon>
        <taxon>Actinomycetales</taxon>
        <taxon>Actinomycetaceae</taxon>
        <taxon>Schaalia</taxon>
    </lineage>
</organism>
<dbReference type="Proteomes" id="UP001596527">
    <property type="component" value="Unassembled WGS sequence"/>
</dbReference>
<reference evidence="3" key="1">
    <citation type="journal article" date="2019" name="Int. J. Syst. Evol. Microbiol.">
        <title>The Global Catalogue of Microorganisms (GCM) 10K type strain sequencing project: providing services to taxonomists for standard genome sequencing and annotation.</title>
        <authorList>
            <consortium name="The Broad Institute Genomics Platform"/>
            <consortium name="The Broad Institute Genome Sequencing Center for Infectious Disease"/>
            <person name="Wu L."/>
            <person name="Ma J."/>
        </authorList>
    </citation>
    <scope>NUCLEOTIDE SEQUENCE [LARGE SCALE GENOMIC DNA]</scope>
    <source>
        <strain evidence="3">CCUG 56698</strain>
    </source>
</reference>
<feature type="domain" description="GP-PDE" evidence="1">
    <location>
        <begin position="14"/>
        <end position="255"/>
    </location>
</feature>
<dbReference type="EMBL" id="JBHTEF010000001">
    <property type="protein sequence ID" value="MFC7581399.1"/>
    <property type="molecule type" value="Genomic_DNA"/>
</dbReference>
<dbReference type="InterPro" id="IPR017946">
    <property type="entry name" value="PLC-like_Pdiesterase_TIM-brl"/>
</dbReference>
<dbReference type="PROSITE" id="PS51704">
    <property type="entry name" value="GP_PDE"/>
    <property type="match status" value="1"/>
</dbReference>
<dbReference type="PANTHER" id="PTHR46211">
    <property type="entry name" value="GLYCEROPHOSPHORYL DIESTER PHOSPHODIESTERASE"/>
    <property type="match status" value="1"/>
</dbReference>
<dbReference type="Gene3D" id="3.20.20.190">
    <property type="entry name" value="Phosphatidylinositol (PI) phosphodiesterase"/>
    <property type="match status" value="1"/>
</dbReference>
<dbReference type="RefSeq" id="WP_380974683.1">
    <property type="nucleotide sequence ID" value="NZ_JBHTEF010000001.1"/>
</dbReference>
<evidence type="ECO:0000259" key="1">
    <source>
        <dbReference type="PROSITE" id="PS51704"/>
    </source>
</evidence>